<dbReference type="InterPro" id="IPR016181">
    <property type="entry name" value="Acyl_CoA_acyltransferase"/>
</dbReference>
<protein>
    <submittedName>
        <fullName evidence="1">Uncharacterized protein</fullName>
    </submittedName>
</protein>
<name>A0A0G3BNY7_9BURK</name>
<proteinExistence type="predicted"/>
<dbReference type="RefSeq" id="WP_047196319.1">
    <property type="nucleotide sequence ID" value="NZ_CP011371.1"/>
</dbReference>
<dbReference type="Proteomes" id="UP000035352">
    <property type="component" value="Chromosome"/>
</dbReference>
<dbReference type="EMBL" id="CP011371">
    <property type="protein sequence ID" value="AKJ31117.1"/>
    <property type="molecule type" value="Genomic_DNA"/>
</dbReference>
<gene>
    <name evidence="1" type="ORF">AAW51_4426</name>
</gene>
<evidence type="ECO:0000313" key="2">
    <source>
        <dbReference type="Proteomes" id="UP000035352"/>
    </source>
</evidence>
<accession>A0A0G3BNY7</accession>
<evidence type="ECO:0000313" key="1">
    <source>
        <dbReference type="EMBL" id="AKJ31117.1"/>
    </source>
</evidence>
<reference evidence="1 2" key="1">
    <citation type="submission" date="2015-05" db="EMBL/GenBank/DDBJ databases">
        <authorList>
            <person name="Tang B."/>
            <person name="Yu Y."/>
        </authorList>
    </citation>
    <scope>NUCLEOTIDE SEQUENCE [LARGE SCALE GENOMIC DNA]</scope>
    <source>
        <strain evidence="1 2">DSM 7029</strain>
    </source>
</reference>
<dbReference type="STRING" id="413882.AAW51_4426"/>
<dbReference type="SUPFAM" id="SSF55729">
    <property type="entry name" value="Acyl-CoA N-acyltransferases (Nat)"/>
    <property type="match status" value="1"/>
</dbReference>
<dbReference type="OrthoDB" id="8542820at2"/>
<keyword evidence="2" id="KW-1185">Reference proteome</keyword>
<organism evidence="1 2">
    <name type="scientific">Caldimonas brevitalea</name>
    <dbReference type="NCBI Taxonomy" id="413882"/>
    <lineage>
        <taxon>Bacteria</taxon>
        <taxon>Pseudomonadati</taxon>
        <taxon>Pseudomonadota</taxon>
        <taxon>Betaproteobacteria</taxon>
        <taxon>Burkholderiales</taxon>
        <taxon>Sphaerotilaceae</taxon>
        <taxon>Caldimonas</taxon>
    </lineage>
</organism>
<sequence length="347" mass="38233">MRSTRYIAEESAIAGNEATLASLWAQNLPDYTAALAQAKLQRSYLGNPAGPGACVLLQEQASAQTVGVQCLHARVFWRGSQPLHAAGMADYVVGQAHRSLGPALTLMRRCIAVGKSRFDFVYGFPNSKSEPVCTRAGMVRVGGATRYAKLLSSGLLLRQRVPKPLQPWLAAPADLLLRAFDAVRQRRHANACSWRAVRADDPGLAQLWERRPAELLLSERSPAVLAWRYPARAGWQLSLASDADGQPCGYVAWRSVGHDVLISDFFCADPDRDTHRLLAGFCHVARRERAHAVFLEFYGRPQITGALRRAGFVPRPARTPIFLAHGEETAWEDAASLYITAFDRDDD</sequence>
<dbReference type="KEGG" id="pbh:AAW51_4426"/>
<dbReference type="AlphaFoldDB" id="A0A0G3BNY7"/>